<dbReference type="RefSeq" id="XP_019854824.1">
    <property type="nucleotide sequence ID" value="XM_019999265.1"/>
</dbReference>
<dbReference type="Gene3D" id="2.10.25.10">
    <property type="entry name" value="Laminin"/>
    <property type="match status" value="1"/>
</dbReference>
<feature type="domain" description="Fibronectin type-III" evidence="3">
    <location>
        <begin position="285"/>
        <end position="377"/>
    </location>
</feature>
<dbReference type="PANTHER" id="PTHR46957:SF3">
    <property type="entry name" value="CYTOKINE RECEPTOR"/>
    <property type="match status" value="1"/>
</dbReference>
<dbReference type="PROSITE" id="PS00022">
    <property type="entry name" value="EGF_1"/>
    <property type="match status" value="1"/>
</dbReference>
<dbReference type="GeneID" id="109583795"/>
<organism evidence="4 5">
    <name type="scientific">Amphimedon queenslandica</name>
    <name type="common">Sponge</name>
    <dbReference type="NCBI Taxonomy" id="400682"/>
    <lineage>
        <taxon>Eukaryota</taxon>
        <taxon>Metazoa</taxon>
        <taxon>Porifera</taxon>
        <taxon>Demospongiae</taxon>
        <taxon>Heteroscleromorpha</taxon>
        <taxon>Haplosclerida</taxon>
        <taxon>Niphatidae</taxon>
        <taxon>Amphimedon</taxon>
    </lineage>
</organism>
<dbReference type="Gene3D" id="2.60.40.10">
    <property type="entry name" value="Immunoglobulins"/>
    <property type="match status" value="3"/>
</dbReference>
<evidence type="ECO:0000256" key="1">
    <source>
        <dbReference type="ARBA" id="ARBA00023157"/>
    </source>
</evidence>
<evidence type="ECO:0000259" key="3">
    <source>
        <dbReference type="PROSITE" id="PS50853"/>
    </source>
</evidence>
<dbReference type="InterPro" id="IPR050713">
    <property type="entry name" value="RTP_Phos/Ushers"/>
</dbReference>
<keyword evidence="5" id="KW-1185">Reference proteome</keyword>
<keyword evidence="2" id="KW-1133">Transmembrane helix</keyword>
<keyword evidence="2" id="KW-0472">Membrane</keyword>
<dbReference type="InterPro" id="IPR003961">
    <property type="entry name" value="FN3_dom"/>
</dbReference>
<dbReference type="AlphaFoldDB" id="A0AAN0JCW4"/>
<dbReference type="InterPro" id="IPR018097">
    <property type="entry name" value="EGF_Ca-bd_CS"/>
</dbReference>
<dbReference type="PROSITE" id="PS01186">
    <property type="entry name" value="EGF_2"/>
    <property type="match status" value="1"/>
</dbReference>
<dbReference type="CDD" id="cd00063">
    <property type="entry name" value="FN3"/>
    <property type="match status" value="3"/>
</dbReference>
<feature type="domain" description="Fibronectin type-III" evidence="3">
    <location>
        <begin position="185"/>
        <end position="281"/>
    </location>
</feature>
<reference evidence="5" key="1">
    <citation type="journal article" date="2010" name="Nature">
        <title>The Amphimedon queenslandica genome and the evolution of animal complexity.</title>
        <authorList>
            <person name="Srivastava M."/>
            <person name="Simakov O."/>
            <person name="Chapman J."/>
            <person name="Fahey B."/>
            <person name="Gauthier M.E."/>
            <person name="Mitros T."/>
            <person name="Richards G.S."/>
            <person name="Conaco C."/>
            <person name="Dacre M."/>
            <person name="Hellsten U."/>
            <person name="Larroux C."/>
            <person name="Putnam N.H."/>
            <person name="Stanke M."/>
            <person name="Adamska M."/>
            <person name="Darling A."/>
            <person name="Degnan S.M."/>
            <person name="Oakley T.H."/>
            <person name="Plachetzki D.C."/>
            <person name="Zhai Y."/>
            <person name="Adamski M."/>
            <person name="Calcino A."/>
            <person name="Cummins S.F."/>
            <person name="Goodstein D.M."/>
            <person name="Harris C."/>
            <person name="Jackson D.J."/>
            <person name="Leys S.P."/>
            <person name="Shu S."/>
            <person name="Woodcroft B.J."/>
            <person name="Vervoort M."/>
            <person name="Kosik K.S."/>
            <person name="Manning G."/>
            <person name="Degnan B.M."/>
            <person name="Rokhsar D.S."/>
        </authorList>
    </citation>
    <scope>NUCLEOTIDE SEQUENCE [LARGE SCALE GENOMIC DNA]</scope>
</reference>
<protein>
    <recommendedName>
        <fullName evidence="3">Fibronectin type-III domain-containing protein</fullName>
    </recommendedName>
</protein>
<dbReference type="GO" id="GO:0005509">
    <property type="term" value="F:calcium ion binding"/>
    <property type="evidence" value="ECO:0007669"/>
    <property type="project" value="InterPro"/>
</dbReference>
<dbReference type="SUPFAM" id="SSF49265">
    <property type="entry name" value="Fibronectin type III"/>
    <property type="match status" value="2"/>
</dbReference>
<dbReference type="PROSITE" id="PS01187">
    <property type="entry name" value="EGF_CA"/>
    <property type="match status" value="1"/>
</dbReference>
<dbReference type="GO" id="GO:0016020">
    <property type="term" value="C:membrane"/>
    <property type="evidence" value="ECO:0007669"/>
    <property type="project" value="UniProtKB-SubCell"/>
</dbReference>
<keyword evidence="2" id="KW-0812">Transmembrane</keyword>
<evidence type="ECO:0000256" key="2">
    <source>
        <dbReference type="SAM" id="Phobius"/>
    </source>
</evidence>
<proteinExistence type="predicted"/>
<evidence type="ECO:0000313" key="5">
    <source>
        <dbReference type="Proteomes" id="UP000007879"/>
    </source>
</evidence>
<feature type="domain" description="Fibronectin type-III" evidence="3">
    <location>
        <begin position="480"/>
        <end position="579"/>
    </location>
</feature>
<dbReference type="InterPro" id="IPR000742">
    <property type="entry name" value="EGF"/>
</dbReference>
<accession>A0AAN0JCW4</accession>
<dbReference type="InterPro" id="IPR036116">
    <property type="entry name" value="FN3_sf"/>
</dbReference>
<name>A0AAN0JCW4_AMPQE</name>
<dbReference type="PROSITE" id="PS50853">
    <property type="entry name" value="FN3"/>
    <property type="match status" value="4"/>
</dbReference>
<feature type="transmembrane region" description="Helical" evidence="2">
    <location>
        <begin position="719"/>
        <end position="748"/>
    </location>
</feature>
<dbReference type="InterPro" id="IPR013783">
    <property type="entry name" value="Ig-like_fold"/>
</dbReference>
<keyword evidence="1" id="KW-1015">Disulfide bond</keyword>
<dbReference type="KEGG" id="aqu:109583795"/>
<sequence length="795" mass="88056">MVKHAAIMNEVKGGAEDAQQAKGGAGVNMAQIAFLLFLVFATTVPESCSACLQTTTSVANVSMVSFYTNTTCCGFLCWFTCDAGESHIIYVSQYIMSYKCCPGYGPGYPTCNPICNDTCDENMVCSAPDTCTCGPGWTGEDCDIDINECEEQQDNCEDRCINIDGLFLCSCFDKNDIISRDGLRCLSSVTNITVIPGSRSLTLSWILPFDYEDDGNFTGLSIICNKKEEQYSIESAIIGPKTNGTVHSFTPFTNYTCCITPEWGLDIGPTNCTDSMTMQDAPDDSPHNVSLISLSSSEMLLQWTPPLIKNGIIDYYTLHIDYTNGSEVSATTINSHYNQYILQWLSPYQSVGVSLSATTRGGEGPYSSYIYNRTNEGVPGPVQNINVQVLLNTTVKITWNEPLLPNGIITDYDLQVSSLTSDSRFATNKRILLGDPLLAYITDLEPYVPYSVNITAKTSVGKGATATKIFYTEETTPSVSPQIVSAYKDTPVSIHISWLELSLKESRGFVTNYTIMISISIDYCNITVSEQKAMVAKERISYTFSQLEPSKNYCISISASTVAGEGKVSPLLLVNVYEHSKVVLYLKGVANCSEWTQSNTQTKLSKLDETLLHYLLLHCNCPIDQNYIFDSHFELCSNDNSTLIGYRTALIGTVSVNSTELVETVKKWVATNPKIVVDGLQLEILSVCRFYTDESQCQLHETPTGYPTLLGVDSNTSQYTAIGVTAGLLVLGMLVFTIITVTLVCFWMRRKTRRLKRKYHHVREGNDEENDDPNYIKLRRPKKHRNLNLTKETAI</sequence>
<dbReference type="SMART" id="SM00060">
    <property type="entry name" value="FN3"/>
    <property type="match status" value="4"/>
</dbReference>
<reference evidence="4" key="2">
    <citation type="submission" date="2024-06" db="UniProtKB">
        <authorList>
            <consortium name="EnsemblMetazoa"/>
        </authorList>
    </citation>
    <scope>IDENTIFICATION</scope>
</reference>
<dbReference type="EnsemblMetazoa" id="XM_019999265.1">
    <property type="protein sequence ID" value="XP_019854824.1"/>
    <property type="gene ID" value="LOC109583795"/>
</dbReference>
<dbReference type="Proteomes" id="UP000007879">
    <property type="component" value="Unassembled WGS sequence"/>
</dbReference>
<feature type="domain" description="Fibronectin type-III" evidence="3">
    <location>
        <begin position="381"/>
        <end position="478"/>
    </location>
</feature>
<dbReference type="PANTHER" id="PTHR46957">
    <property type="entry name" value="CYTOKINE RECEPTOR"/>
    <property type="match status" value="1"/>
</dbReference>
<dbReference type="Pfam" id="PF00041">
    <property type="entry name" value="fn3"/>
    <property type="match status" value="3"/>
</dbReference>
<evidence type="ECO:0000313" key="4">
    <source>
        <dbReference type="EnsemblMetazoa" id="XP_019854824.1"/>
    </source>
</evidence>